<dbReference type="EMBL" id="JAACJS010000015">
    <property type="protein sequence ID" value="NCI51559.1"/>
    <property type="molecule type" value="Genomic_DNA"/>
</dbReference>
<evidence type="ECO:0008006" key="4">
    <source>
        <dbReference type="Google" id="ProtNLM"/>
    </source>
</evidence>
<feature type="chain" id="PRO_5047189558" description="MG2 domain-containing protein" evidence="1">
    <location>
        <begin position="28"/>
        <end position="802"/>
    </location>
</feature>
<proteinExistence type="predicted"/>
<accession>A0ABW9ZZ77</accession>
<feature type="signal peptide" evidence="1">
    <location>
        <begin position="1"/>
        <end position="27"/>
    </location>
</feature>
<dbReference type="RefSeq" id="WP_161819839.1">
    <property type="nucleotide sequence ID" value="NZ_JAACJS010000015.1"/>
</dbReference>
<organism evidence="2 3">
    <name type="scientific">Sediminibacterium roseum</name>
    <dbReference type="NCBI Taxonomy" id="1978412"/>
    <lineage>
        <taxon>Bacteria</taxon>
        <taxon>Pseudomonadati</taxon>
        <taxon>Bacteroidota</taxon>
        <taxon>Chitinophagia</taxon>
        <taxon>Chitinophagales</taxon>
        <taxon>Chitinophagaceae</taxon>
        <taxon>Sediminibacterium</taxon>
    </lineage>
</organism>
<keyword evidence="1" id="KW-0732">Signal</keyword>
<name>A0ABW9ZZ77_9BACT</name>
<gene>
    <name evidence="2" type="ORF">GWC95_16640</name>
</gene>
<dbReference type="Gene3D" id="2.60.40.1930">
    <property type="match status" value="1"/>
</dbReference>
<evidence type="ECO:0000313" key="2">
    <source>
        <dbReference type="EMBL" id="NCI51559.1"/>
    </source>
</evidence>
<evidence type="ECO:0000256" key="1">
    <source>
        <dbReference type="SAM" id="SignalP"/>
    </source>
</evidence>
<sequence length="802" mass="89676">MNLLRKINRTQNLMLAGLLLLAGAAQAQLTTGTLEKKFNQFRINNLQEKMYLHVDRNFYLAGDILWCKAYVVDATLHQPLDLSKVAYVEVLDENNNAVLQAKLELDKGKGNGSIAIPSSIKSGNYKLRGYTNWMKNAGPDYFFEKIITIVNTQKNRENTVTNVAKKTTAPEIALFPEGGYLVEGISSVVACKVTAAGGKGEGFKGTIVDENNRTVATFQAFMFGMGRFTFKPEAGHTYKAQIETVSGTYTKELPQVFSKGYVMSLNADNRINVTVQSNVDEGRNVYLLVHTRQSLKATLQAVITNGRAVFSIDPSKIGEGVSQFTLFNGDGKALCERLYFTHPTQKLSIGVSGNLPSYNTRSKIDFELRPSSKNSSAQHTDMSVAVYRADELQGLEDQDIQSVLWLSSDLKGRIESPAFYFNGSSAAKEAMENLVLTQGWRRFKWDDVMMERNAASFVAEHSGHIVTGKVINSQTGKAMPNIEAYLSVPGRNANFRVGLSDAQGRLRFDVQHMRGSSEVIVQTDPLADTLSRIELNSPFAEQFSSSTIPPFYLSAANENLLREQSIGVQVQSAYAGTQLKTFVANMDTTSLLFSPNGIYMLDDYTRFTTMEEVLREYVGLMDVQNRGGNFRFLMLEDYDIPMADLRMTNFYQTNPLVLVDGVPVFNMNKLIAFDPLKMRKLEAYNKRYFMGESSYPGILNWTSYKGDFAGFELEPRALVLDYEGPQLEREFYSPVHDGSEKDERLPDFRTLLYWSHSVPADAKGERRVNFYTSDKKGDYVVVVQALGDGGDCGSTMFKFEVK</sequence>
<protein>
    <recommendedName>
        <fullName evidence="4">MG2 domain-containing protein</fullName>
    </recommendedName>
</protein>
<comment type="caution">
    <text evidence="2">The sequence shown here is derived from an EMBL/GenBank/DDBJ whole genome shotgun (WGS) entry which is preliminary data.</text>
</comment>
<keyword evidence="3" id="KW-1185">Reference proteome</keyword>
<evidence type="ECO:0000313" key="3">
    <source>
        <dbReference type="Proteomes" id="UP000753802"/>
    </source>
</evidence>
<reference evidence="2 3" key="1">
    <citation type="submission" date="2020-01" db="EMBL/GenBank/DDBJ databases">
        <title>Genome analysis.</title>
        <authorList>
            <person name="Wu S."/>
            <person name="Wang G."/>
        </authorList>
    </citation>
    <scope>NUCLEOTIDE SEQUENCE [LARGE SCALE GENOMIC DNA]</scope>
    <source>
        <strain evidence="2 3">SYL130</strain>
    </source>
</reference>
<dbReference type="Proteomes" id="UP000753802">
    <property type="component" value="Unassembled WGS sequence"/>
</dbReference>